<evidence type="ECO:0000256" key="2">
    <source>
        <dbReference type="ARBA" id="ARBA00022692"/>
    </source>
</evidence>
<evidence type="ECO:0000256" key="6">
    <source>
        <dbReference type="SAM" id="MobiDB-lite"/>
    </source>
</evidence>
<proteinExistence type="inferred from homology"/>
<feature type="transmembrane region" description="Helical" evidence="5">
    <location>
        <begin position="295"/>
        <end position="324"/>
    </location>
</feature>
<keyword evidence="3 5" id="KW-1133">Transmembrane helix</keyword>
<protein>
    <submittedName>
        <fullName evidence="9">Uncharacterized protein</fullName>
    </submittedName>
</protein>
<dbReference type="EMBL" id="CAJNOR010003263">
    <property type="protein sequence ID" value="CAF1395554.1"/>
    <property type="molecule type" value="Genomic_DNA"/>
</dbReference>
<evidence type="ECO:0000313" key="12">
    <source>
        <dbReference type="Proteomes" id="UP000663852"/>
    </source>
</evidence>
<accession>A0A814XFC6</accession>
<gene>
    <name evidence="9" type="ORF">EDS130_LOCUS25855</name>
    <name evidence="10" type="ORF">XAT740_LOCUS33847</name>
</gene>
<dbReference type="GO" id="GO:0005230">
    <property type="term" value="F:extracellular ligand-gated monoatomic ion channel activity"/>
    <property type="evidence" value="ECO:0007669"/>
    <property type="project" value="InterPro"/>
</dbReference>
<evidence type="ECO:0000256" key="4">
    <source>
        <dbReference type="ARBA" id="ARBA00023136"/>
    </source>
</evidence>
<sequence length="493" mass="56239">MKTVIPFIIFFFYSFHLYNCGTLSATQLSEQTLITSLLSGYNKNIKPDSPVYVDITASLQQIVSLDEKQQIMTSSSFISQAWVDERLSWTPSTNDNISVVMLPVQNLWIPDTMILNSADSSGYLTINTYSLASVDFTGSVYMILPALAVKTRCSLLIRNFPFDYQMCSINLTSWSQGSNRIIYTENASTVIDITDYIEHPLWKLKNVSLDVIRKSDRVPYEDASNDVITINLYLKRKPLFYIMNGIFTCLVLNCVTLLAFGLPFTSQIGLCMTCFMTYSVNSLTFSNLFPQQSEYLMMITLYFILSMCWTLISMLWFVICNYFISKGELPKLLFDFSGLLQRISANGFSKSKQTDLNVNKGELMSLDDAETTKHRCMSCERILSVCLRRRVVVENADKPQKNPAEDVESVTSDTNDMTQNSEHVNKMKAKRSPKCNFCDRCETCQVNFDRDKTKSKIKKDVEAKCNILNYLVFSFVLLCVFVSNVVVWLLMSL</sequence>
<dbReference type="InterPro" id="IPR036719">
    <property type="entry name" value="Neuro-gated_channel_TM_sf"/>
</dbReference>
<keyword evidence="5" id="KW-0813">Transport</keyword>
<dbReference type="EMBL" id="CAJNOJ010000154">
    <property type="protein sequence ID" value="CAF1210381.1"/>
    <property type="molecule type" value="Genomic_DNA"/>
</dbReference>
<keyword evidence="5" id="KW-0406">Ion transport</keyword>
<dbReference type="InterPro" id="IPR036734">
    <property type="entry name" value="Neur_chan_lig-bd_sf"/>
</dbReference>
<dbReference type="SUPFAM" id="SSF63712">
    <property type="entry name" value="Nicotinic receptor ligand binding domain-like"/>
    <property type="match status" value="1"/>
</dbReference>
<dbReference type="InterPro" id="IPR006202">
    <property type="entry name" value="Neur_chan_lig-bd"/>
</dbReference>
<evidence type="ECO:0000259" key="8">
    <source>
        <dbReference type="Pfam" id="PF02932"/>
    </source>
</evidence>
<feature type="transmembrane region" description="Helical" evidence="5">
    <location>
        <begin position="467"/>
        <end position="491"/>
    </location>
</feature>
<evidence type="ECO:0000256" key="3">
    <source>
        <dbReference type="ARBA" id="ARBA00022989"/>
    </source>
</evidence>
<feature type="transmembrane region" description="Helical" evidence="5">
    <location>
        <begin position="239"/>
        <end position="261"/>
    </location>
</feature>
<dbReference type="PANTHER" id="PTHR18945">
    <property type="entry name" value="NEUROTRANSMITTER GATED ION CHANNEL"/>
    <property type="match status" value="1"/>
</dbReference>
<evidence type="ECO:0000313" key="11">
    <source>
        <dbReference type="Proteomes" id="UP000663828"/>
    </source>
</evidence>
<dbReference type="AlphaFoldDB" id="A0A814XFC6"/>
<feature type="signal peptide" evidence="5">
    <location>
        <begin position="1"/>
        <end position="20"/>
    </location>
</feature>
<dbReference type="Gene3D" id="2.70.170.10">
    <property type="entry name" value="Neurotransmitter-gated ion-channel ligand-binding domain"/>
    <property type="match status" value="1"/>
</dbReference>
<dbReference type="InterPro" id="IPR006201">
    <property type="entry name" value="Neur_channel"/>
</dbReference>
<keyword evidence="11" id="KW-1185">Reference proteome</keyword>
<comment type="caution">
    <text evidence="5">Lacks conserved residue(s) required for the propagation of feature annotation.</text>
</comment>
<evidence type="ECO:0000259" key="7">
    <source>
        <dbReference type="Pfam" id="PF02931"/>
    </source>
</evidence>
<dbReference type="PROSITE" id="PS00236">
    <property type="entry name" value="NEUROTR_ION_CHANNEL"/>
    <property type="match status" value="1"/>
</dbReference>
<dbReference type="Proteomes" id="UP000663828">
    <property type="component" value="Unassembled WGS sequence"/>
</dbReference>
<dbReference type="FunFam" id="2.70.170.10:FF:000028">
    <property type="entry name" value="AcetylCholine Receptor"/>
    <property type="match status" value="1"/>
</dbReference>
<comment type="similarity">
    <text evidence="5">Belongs to the ligand-gated ion channel (TC 1.A.9) family.</text>
</comment>
<dbReference type="InterPro" id="IPR038050">
    <property type="entry name" value="Neuro_actylchol_rec"/>
</dbReference>
<dbReference type="SUPFAM" id="SSF90112">
    <property type="entry name" value="Neurotransmitter-gated ion-channel transmembrane pore"/>
    <property type="match status" value="1"/>
</dbReference>
<dbReference type="InterPro" id="IPR006029">
    <property type="entry name" value="Neurotrans-gated_channel_TM"/>
</dbReference>
<dbReference type="GO" id="GO:0016020">
    <property type="term" value="C:membrane"/>
    <property type="evidence" value="ECO:0007669"/>
    <property type="project" value="UniProtKB-SubCell"/>
</dbReference>
<keyword evidence="5" id="KW-0407">Ion channel</keyword>
<keyword evidence="4 5" id="KW-0472">Membrane</keyword>
<dbReference type="CDD" id="cd18989">
    <property type="entry name" value="LGIC_ECD_cation"/>
    <property type="match status" value="1"/>
</dbReference>
<dbReference type="Pfam" id="PF02932">
    <property type="entry name" value="Neur_chan_memb"/>
    <property type="match status" value="1"/>
</dbReference>
<dbReference type="PRINTS" id="PR00252">
    <property type="entry name" value="NRIONCHANNEL"/>
</dbReference>
<feature type="domain" description="Neurotransmitter-gated ion-channel ligand-binding" evidence="7">
    <location>
        <begin position="30"/>
        <end position="238"/>
    </location>
</feature>
<name>A0A814XFC6_ADIRI</name>
<evidence type="ECO:0000313" key="10">
    <source>
        <dbReference type="EMBL" id="CAF1395554.1"/>
    </source>
</evidence>
<dbReference type="Pfam" id="PF02931">
    <property type="entry name" value="Neur_chan_LBD"/>
    <property type="match status" value="1"/>
</dbReference>
<feature type="domain" description="Neurotransmitter-gated ion-channel transmembrane" evidence="8">
    <location>
        <begin position="249"/>
        <end position="488"/>
    </location>
</feature>
<feature type="region of interest" description="Disordered" evidence="6">
    <location>
        <begin position="397"/>
        <end position="425"/>
    </location>
</feature>
<feature type="compositionally biased region" description="Polar residues" evidence="6">
    <location>
        <begin position="409"/>
        <end position="422"/>
    </location>
</feature>
<organism evidence="9 12">
    <name type="scientific">Adineta ricciae</name>
    <name type="common">Rotifer</name>
    <dbReference type="NCBI Taxonomy" id="249248"/>
    <lineage>
        <taxon>Eukaryota</taxon>
        <taxon>Metazoa</taxon>
        <taxon>Spiralia</taxon>
        <taxon>Gnathifera</taxon>
        <taxon>Rotifera</taxon>
        <taxon>Eurotatoria</taxon>
        <taxon>Bdelloidea</taxon>
        <taxon>Adinetida</taxon>
        <taxon>Adinetidae</taxon>
        <taxon>Adineta</taxon>
    </lineage>
</organism>
<reference evidence="9" key="1">
    <citation type="submission" date="2021-02" db="EMBL/GenBank/DDBJ databases">
        <authorList>
            <person name="Nowell W R."/>
        </authorList>
    </citation>
    <scope>NUCLEOTIDE SEQUENCE</scope>
</reference>
<dbReference type="InterPro" id="IPR018000">
    <property type="entry name" value="Neurotransmitter_ion_chnl_CS"/>
</dbReference>
<feature type="chain" id="PRO_5035953152" evidence="5">
    <location>
        <begin position="21"/>
        <end position="493"/>
    </location>
</feature>
<keyword evidence="5" id="KW-0732">Signal</keyword>
<dbReference type="Proteomes" id="UP000663852">
    <property type="component" value="Unassembled WGS sequence"/>
</dbReference>
<evidence type="ECO:0000256" key="5">
    <source>
        <dbReference type="RuleBase" id="RU000687"/>
    </source>
</evidence>
<evidence type="ECO:0000256" key="1">
    <source>
        <dbReference type="ARBA" id="ARBA00004141"/>
    </source>
</evidence>
<dbReference type="GO" id="GO:0004888">
    <property type="term" value="F:transmembrane signaling receptor activity"/>
    <property type="evidence" value="ECO:0007669"/>
    <property type="project" value="InterPro"/>
</dbReference>
<comment type="caution">
    <text evidence="9">The sequence shown here is derived from an EMBL/GenBank/DDBJ whole genome shotgun (WGS) entry which is preliminary data.</text>
</comment>
<evidence type="ECO:0000313" key="9">
    <source>
        <dbReference type="EMBL" id="CAF1210381.1"/>
    </source>
</evidence>
<comment type="subcellular location">
    <subcellularLocation>
        <location evidence="1">Membrane</location>
        <topology evidence="1">Multi-pass membrane protein</topology>
    </subcellularLocation>
</comment>
<dbReference type="OrthoDB" id="5975154at2759"/>
<dbReference type="Gene3D" id="1.20.58.390">
    <property type="entry name" value="Neurotransmitter-gated ion-channel transmembrane domain"/>
    <property type="match status" value="1"/>
</dbReference>
<keyword evidence="2 5" id="KW-0812">Transmembrane</keyword>